<dbReference type="AlphaFoldDB" id="A0A1L3FDU9"/>
<proteinExistence type="predicted"/>
<feature type="domain" description="Virulence-associated protein E-like" evidence="1">
    <location>
        <begin position="117"/>
        <end position="330"/>
    </location>
</feature>
<dbReference type="EMBL" id="CP017637">
    <property type="protein sequence ID" value="APG11479.1"/>
    <property type="molecule type" value="Genomic_DNA"/>
</dbReference>
<evidence type="ECO:0000313" key="2">
    <source>
        <dbReference type="EMBL" id="APG11479.1"/>
    </source>
</evidence>
<gene>
    <name evidence="2" type="ORF">BKD09_24400</name>
</gene>
<reference evidence="2 3" key="1">
    <citation type="submission" date="2016-11" db="EMBL/GenBank/DDBJ databases">
        <title>Complete Genome Sequence of Bradyrhizobium sp. strain J5, an isolated from soybean nodule in Hokkaido.</title>
        <authorList>
            <person name="Kanehara K."/>
        </authorList>
    </citation>
    <scope>NUCLEOTIDE SEQUENCE [LARGE SCALE GENOMIC DNA]</scope>
    <source>
        <strain evidence="2 3">J5</strain>
    </source>
</reference>
<dbReference type="InterPro" id="IPR007936">
    <property type="entry name" value="VapE-like_dom"/>
</dbReference>
<protein>
    <submittedName>
        <fullName evidence="2">Virulence-associated E family protein</fullName>
    </submittedName>
</protein>
<accession>A0A1L3FDU9</accession>
<evidence type="ECO:0000259" key="1">
    <source>
        <dbReference type="Pfam" id="PF05272"/>
    </source>
</evidence>
<evidence type="ECO:0000313" key="3">
    <source>
        <dbReference type="Proteomes" id="UP000181962"/>
    </source>
</evidence>
<name>A0A1L3FDU9_BRAJP</name>
<dbReference type="PANTHER" id="PTHR34985:SF1">
    <property type="entry name" value="SLR0554 PROTEIN"/>
    <property type="match status" value="1"/>
</dbReference>
<dbReference type="SUPFAM" id="SSF52540">
    <property type="entry name" value="P-loop containing nucleoside triphosphate hydrolases"/>
    <property type="match status" value="1"/>
</dbReference>
<sequence length="404" mass="46098">MNVIAQFPVKDTWLVQCISENGKPLPIVTNALVALRRDPNISDAFAYDEMQRTVMLMHEIGQPLAPFDCRPAADEDITVLTEFLQKAGIRRIARDTVRDAVNVRARECSFHPIREWLEGLVWDGQKRVNVWLITKLGAELNSYTQAIGQMFLISLVARIYDPGAKVDYMPVLEGPQGAMKSSACAVLGGSYYSDNLPEISEGKDVSQHLRGKWLIEIGEMHAMNRAESAQLKAFITRQVERYRPSYGRFEVTEPRQCVFIGTTNKEAYLKDETGARRFWPVKVGQVDIESLVADRDQLFAEAVHLYVAGEPWWPDRDFEQRHIKPEQEARFEADAWQDTIENYLGTEKKVTVGQVAKGALFMEAVKIGTADQRRITGIMEHLGWKRDNNGKPDWQGKRWWVRAE</sequence>
<dbReference type="InterPro" id="IPR027417">
    <property type="entry name" value="P-loop_NTPase"/>
</dbReference>
<dbReference type="RefSeq" id="WP_071913247.1">
    <property type="nucleotide sequence ID" value="NZ_CP017637.1"/>
</dbReference>
<dbReference type="Proteomes" id="UP000181962">
    <property type="component" value="Chromosome"/>
</dbReference>
<dbReference type="Pfam" id="PF05272">
    <property type="entry name" value="VapE-like_dom"/>
    <property type="match status" value="1"/>
</dbReference>
<organism evidence="2 3">
    <name type="scientific">Bradyrhizobium japonicum</name>
    <dbReference type="NCBI Taxonomy" id="375"/>
    <lineage>
        <taxon>Bacteria</taxon>
        <taxon>Pseudomonadati</taxon>
        <taxon>Pseudomonadota</taxon>
        <taxon>Alphaproteobacteria</taxon>
        <taxon>Hyphomicrobiales</taxon>
        <taxon>Nitrobacteraceae</taxon>
        <taxon>Bradyrhizobium</taxon>
    </lineage>
</organism>
<dbReference type="OrthoDB" id="9763644at2"/>
<dbReference type="PANTHER" id="PTHR34985">
    <property type="entry name" value="SLR0554 PROTEIN"/>
    <property type="match status" value="1"/>
</dbReference>